<dbReference type="SUPFAM" id="SSF55073">
    <property type="entry name" value="Nucleotide cyclase"/>
    <property type="match status" value="1"/>
</dbReference>
<proteinExistence type="predicted"/>
<accession>A0A806KK31</accession>
<dbReference type="Pfam" id="PF00990">
    <property type="entry name" value="GGDEF"/>
    <property type="match status" value="1"/>
</dbReference>
<dbReference type="InterPro" id="IPR029787">
    <property type="entry name" value="Nucleotide_cyclase"/>
</dbReference>
<name>A0A806KK31_9BACT</name>
<dbReference type="InterPro" id="IPR000160">
    <property type="entry name" value="GGDEF_dom"/>
</dbReference>
<feature type="domain" description="GGDEF" evidence="1">
    <location>
        <begin position="67"/>
        <end position="110"/>
    </location>
</feature>
<sequence>MANFNTCKQHFKEHLKKEIDSKEILHCKKTEAYKEEFEQQFFYSPMNKYKCPDRNPYISTPCWMFYILMDLVAFKVMNDRFGYSMGDGMLRLFGEMVKNFIRSDEKISKFKKKYGEDINFEFFRHGGDEFSIHTYRENFGACCTNQLVDDDDMKNDMMSIATAIADKWHNMKFQIDYSFTKGIEESNTFKVSEYNITKSATDLNDNQQHIYLRKLKLRVGVGRDIEKAEKAAKDYYPEEERGVINKDCEISILRPINDEDKWYKLKDHLVLVAEKKDNTPCLALKDAISKEYKFLEDITIISHFENGANFFIIPIKFEETNKGIRERLTESPYGNIKLFLSWVNYVTGLKENLVEGLKQSDHHDVKFYSLSGKPLE</sequence>
<dbReference type="InterPro" id="IPR043128">
    <property type="entry name" value="Rev_trsase/Diguanyl_cyclase"/>
</dbReference>
<evidence type="ECO:0000259" key="1">
    <source>
        <dbReference type="Pfam" id="PF00990"/>
    </source>
</evidence>
<reference evidence="2" key="1">
    <citation type="submission" date="2012-03" db="EMBL/GenBank/DDBJ databases">
        <title>Functional metagenomics reveals considerable lignocellulase gene clusters in the gut microbiome of a wood-feeding higher termite.</title>
        <authorList>
            <person name="Liu N."/>
        </authorList>
    </citation>
    <scope>NUCLEOTIDE SEQUENCE</scope>
</reference>
<dbReference type="Gene3D" id="3.30.70.270">
    <property type="match status" value="1"/>
</dbReference>
<evidence type="ECO:0000313" key="2">
    <source>
        <dbReference type="EMBL" id="AGS51900.1"/>
    </source>
</evidence>
<dbReference type="AlphaFoldDB" id="A0A806KK31"/>
<organism evidence="2">
    <name type="scientific">uncultured bacterium contig00002</name>
    <dbReference type="NCBI Taxonomy" id="1181494"/>
    <lineage>
        <taxon>Bacteria</taxon>
        <taxon>environmental samples</taxon>
    </lineage>
</organism>
<protein>
    <recommendedName>
        <fullName evidence="1">GGDEF domain-containing protein</fullName>
    </recommendedName>
</protein>
<dbReference type="EMBL" id="JQ844177">
    <property type="protein sequence ID" value="AGS51900.1"/>
    <property type="molecule type" value="Genomic_DNA"/>
</dbReference>